<dbReference type="CDD" id="cd02440">
    <property type="entry name" value="AdoMet_MTases"/>
    <property type="match status" value="1"/>
</dbReference>
<evidence type="ECO:0000256" key="3">
    <source>
        <dbReference type="ARBA" id="ARBA00022679"/>
    </source>
</evidence>
<keyword evidence="3" id="KW-0808">Transferase</keyword>
<dbReference type="SUPFAM" id="SSF53335">
    <property type="entry name" value="S-adenosyl-L-methionine-dependent methyltransferases"/>
    <property type="match status" value="1"/>
</dbReference>
<comment type="pathway">
    <text evidence="1">Lipid metabolism.</text>
</comment>
<evidence type="ECO:0000256" key="2">
    <source>
        <dbReference type="ARBA" id="ARBA00022603"/>
    </source>
</evidence>
<dbReference type="GO" id="GO:0008757">
    <property type="term" value="F:S-adenosylmethionine-dependent methyltransferase activity"/>
    <property type="evidence" value="ECO:0007669"/>
    <property type="project" value="InterPro"/>
</dbReference>
<dbReference type="InterPro" id="IPR029063">
    <property type="entry name" value="SAM-dependent_MTases_sf"/>
</dbReference>
<dbReference type="GO" id="GO:0032259">
    <property type="term" value="P:methylation"/>
    <property type="evidence" value="ECO:0007669"/>
    <property type="project" value="UniProtKB-KW"/>
</dbReference>
<feature type="non-terminal residue" evidence="6">
    <location>
        <position position="152"/>
    </location>
</feature>
<sequence>MSGRCRFCCDWLSAENITRKKVLEIGCGIGWFALNSAEKNVGHYVGIEHQRNNLFAAENNIFDSRIDFQEASALELPYPDQSFDTLVIFDVIEHLPIDSEPQLFNEMFRVLKEGGKIFLSTPYASIVSRVTDPAYWLIGHRHYSILKLLQFG</sequence>
<evidence type="ECO:0000256" key="4">
    <source>
        <dbReference type="ARBA" id="ARBA00025707"/>
    </source>
</evidence>
<dbReference type="Gene3D" id="3.40.50.150">
    <property type="entry name" value="Vaccinia Virus protein VP39"/>
    <property type="match status" value="1"/>
</dbReference>
<comment type="pathway">
    <text evidence="4">Phospholipid metabolism.</text>
</comment>
<evidence type="ECO:0000259" key="5">
    <source>
        <dbReference type="Pfam" id="PF08241"/>
    </source>
</evidence>
<keyword evidence="2" id="KW-0489">Methyltransferase</keyword>
<dbReference type="InterPro" id="IPR013216">
    <property type="entry name" value="Methyltransf_11"/>
</dbReference>
<dbReference type="EMBL" id="UINC01138464">
    <property type="protein sequence ID" value="SVD24420.1"/>
    <property type="molecule type" value="Genomic_DNA"/>
</dbReference>
<evidence type="ECO:0000256" key="1">
    <source>
        <dbReference type="ARBA" id="ARBA00005189"/>
    </source>
</evidence>
<dbReference type="PANTHER" id="PTHR44307">
    <property type="entry name" value="PHOSPHOETHANOLAMINE METHYLTRANSFERASE"/>
    <property type="match status" value="1"/>
</dbReference>
<reference evidence="6" key="1">
    <citation type="submission" date="2018-05" db="EMBL/GenBank/DDBJ databases">
        <authorList>
            <person name="Lanie J.A."/>
            <person name="Ng W.-L."/>
            <person name="Kazmierczak K.M."/>
            <person name="Andrzejewski T.M."/>
            <person name="Davidsen T.M."/>
            <person name="Wayne K.J."/>
            <person name="Tettelin H."/>
            <person name="Glass J.I."/>
            <person name="Rusch D."/>
            <person name="Podicherti R."/>
            <person name="Tsui H.-C.T."/>
            <person name="Winkler M.E."/>
        </authorList>
    </citation>
    <scope>NUCLEOTIDE SEQUENCE</scope>
</reference>
<name>A0A382TQU9_9ZZZZ</name>
<dbReference type="AlphaFoldDB" id="A0A382TQU9"/>
<dbReference type="PANTHER" id="PTHR44307:SF2">
    <property type="entry name" value="PHOSPHOETHANOLAMINE METHYLTRANSFERASE ISOFORM X1"/>
    <property type="match status" value="1"/>
</dbReference>
<protein>
    <recommendedName>
        <fullName evidence="5">Methyltransferase type 11 domain-containing protein</fullName>
    </recommendedName>
</protein>
<accession>A0A382TQU9</accession>
<evidence type="ECO:0000313" key="6">
    <source>
        <dbReference type="EMBL" id="SVD24420.1"/>
    </source>
</evidence>
<dbReference type="Pfam" id="PF08241">
    <property type="entry name" value="Methyltransf_11"/>
    <property type="match status" value="1"/>
</dbReference>
<feature type="domain" description="Methyltransferase type 11" evidence="5">
    <location>
        <begin position="23"/>
        <end position="118"/>
    </location>
</feature>
<proteinExistence type="predicted"/>
<organism evidence="6">
    <name type="scientific">marine metagenome</name>
    <dbReference type="NCBI Taxonomy" id="408172"/>
    <lineage>
        <taxon>unclassified sequences</taxon>
        <taxon>metagenomes</taxon>
        <taxon>ecological metagenomes</taxon>
    </lineage>
</organism>
<gene>
    <name evidence="6" type="ORF">METZ01_LOCUS377274</name>
</gene>